<comment type="caution">
    <text evidence="2">The sequence shown here is derived from an EMBL/GenBank/DDBJ whole genome shotgun (WGS) entry which is preliminary data.</text>
</comment>
<keyword evidence="1" id="KW-0472">Membrane</keyword>
<dbReference type="EMBL" id="PEZV01000012">
    <property type="protein sequence ID" value="PIT97404.1"/>
    <property type="molecule type" value="Genomic_DNA"/>
</dbReference>
<reference evidence="3" key="1">
    <citation type="submission" date="2017-09" db="EMBL/GenBank/DDBJ databases">
        <title>Depth-based differentiation of microbial function through sediment-hosted aquifers and enrichment of novel symbionts in the deep terrestrial subsurface.</title>
        <authorList>
            <person name="Probst A.J."/>
            <person name="Ladd B."/>
            <person name="Jarett J.K."/>
            <person name="Geller-Mcgrath D.E."/>
            <person name="Sieber C.M.K."/>
            <person name="Emerson J.B."/>
            <person name="Anantharaman K."/>
            <person name="Thomas B.C."/>
            <person name="Malmstrom R."/>
            <person name="Stieglmeier M."/>
            <person name="Klingl A."/>
            <person name="Woyke T."/>
            <person name="Ryan C.M."/>
            <person name="Banfield J.F."/>
        </authorList>
    </citation>
    <scope>NUCLEOTIDE SEQUENCE [LARGE SCALE GENOMIC DNA]</scope>
</reference>
<evidence type="ECO:0000313" key="2">
    <source>
        <dbReference type="EMBL" id="PIT97404.1"/>
    </source>
</evidence>
<protein>
    <submittedName>
        <fullName evidence="2">Uncharacterized protein</fullName>
    </submittedName>
</protein>
<dbReference type="AlphaFoldDB" id="A0A2M6WX84"/>
<accession>A0A2M6WX84</accession>
<feature type="transmembrane region" description="Helical" evidence="1">
    <location>
        <begin position="149"/>
        <end position="168"/>
    </location>
</feature>
<dbReference type="Proteomes" id="UP000228596">
    <property type="component" value="Unassembled WGS sequence"/>
</dbReference>
<gene>
    <name evidence="2" type="ORF">COT77_01630</name>
</gene>
<keyword evidence="1" id="KW-0812">Transmembrane</keyword>
<sequence>MSDQKKIPHIFYGGVFFDKIFIEKGGALDEAKPQGFRVFQPNRFRNSPVVIGFFSWWLYEKPAFIFSLMLKNCDKLLDFFSIGILLQTLFLPWKRDEIDTTNLALDDKIRVFFMNLVSRLVGAVVRLFTIFAGLIIVVITFAFGLAVPILFIALPFLGIFLIFNSIFVS</sequence>
<name>A0A2M6WX84_9BACT</name>
<feature type="transmembrane region" description="Helical" evidence="1">
    <location>
        <begin position="120"/>
        <end position="143"/>
    </location>
</feature>
<evidence type="ECO:0000313" key="3">
    <source>
        <dbReference type="Proteomes" id="UP000228596"/>
    </source>
</evidence>
<keyword evidence="1" id="KW-1133">Transmembrane helix</keyword>
<evidence type="ECO:0000256" key="1">
    <source>
        <dbReference type="SAM" id="Phobius"/>
    </source>
</evidence>
<proteinExistence type="predicted"/>
<organism evidence="2 3">
    <name type="scientific">Candidatus Berkelbacteria bacterium CG10_big_fil_rev_8_21_14_0_10_41_12</name>
    <dbReference type="NCBI Taxonomy" id="1974513"/>
    <lineage>
        <taxon>Bacteria</taxon>
        <taxon>Candidatus Berkelbacteria</taxon>
    </lineage>
</organism>